<reference evidence="3" key="1">
    <citation type="submission" date="2013-11" db="EMBL/GenBank/DDBJ databases">
        <title>The Genome Sequence of Phytophthora parasitica CHvinca01.</title>
        <authorList>
            <consortium name="The Broad Institute Genomics Platform"/>
            <person name="Russ C."/>
            <person name="Tyler B."/>
            <person name="Panabieres F."/>
            <person name="Shan W."/>
            <person name="Tripathy S."/>
            <person name="Grunwald N."/>
            <person name="Machado M."/>
            <person name="Johnson C.S."/>
            <person name="Arredondo F."/>
            <person name="Hong C."/>
            <person name="Coffey M."/>
            <person name="Young S.K."/>
            <person name="Zeng Q."/>
            <person name="Gargeya S."/>
            <person name="Fitzgerald M."/>
            <person name="Abouelleil A."/>
            <person name="Alvarado L."/>
            <person name="Chapman S.B."/>
            <person name="Gainer-Dewar J."/>
            <person name="Goldberg J."/>
            <person name="Griggs A."/>
            <person name="Gujja S."/>
            <person name="Hansen M."/>
            <person name="Howarth C."/>
            <person name="Imamovic A."/>
            <person name="Ireland A."/>
            <person name="Larimer J."/>
            <person name="McCowan C."/>
            <person name="Murphy C."/>
            <person name="Pearson M."/>
            <person name="Poon T.W."/>
            <person name="Priest M."/>
            <person name="Roberts A."/>
            <person name="Saif S."/>
            <person name="Shea T."/>
            <person name="Sykes S."/>
            <person name="Wortman J."/>
            <person name="Nusbaum C."/>
            <person name="Birren B."/>
        </authorList>
    </citation>
    <scope>NUCLEOTIDE SEQUENCE [LARGE SCALE GENOMIC DNA]</scope>
    <source>
        <strain evidence="3">CHvinca01</strain>
    </source>
</reference>
<dbReference type="Proteomes" id="UP000053864">
    <property type="component" value="Unassembled WGS sequence"/>
</dbReference>
<accession>W2G7N1</accession>
<dbReference type="AlphaFoldDB" id="W2G7N1"/>
<dbReference type="EMBL" id="KI674863">
    <property type="protein sequence ID" value="ETL32457.1"/>
    <property type="molecule type" value="Genomic_DNA"/>
</dbReference>
<protein>
    <submittedName>
        <fullName evidence="1">Uncharacterized protein</fullName>
    </submittedName>
</protein>
<gene>
    <name evidence="1" type="ORF">L915_15083</name>
    <name evidence="2" type="ORF">L916_14978</name>
    <name evidence="3" type="ORF">L917_07362</name>
</gene>
<dbReference type="EMBL" id="KI679341">
    <property type="protein sequence ID" value="ETL94748.1"/>
    <property type="molecule type" value="Genomic_DNA"/>
</dbReference>
<evidence type="ECO:0000313" key="2">
    <source>
        <dbReference type="EMBL" id="ETL32457.1"/>
    </source>
</evidence>
<name>W2G7N1_PHYNI</name>
<dbReference type="EMBL" id="KI688108">
    <property type="protein sequence ID" value="ETK79027.1"/>
    <property type="molecule type" value="Genomic_DNA"/>
</dbReference>
<evidence type="ECO:0000313" key="1">
    <source>
        <dbReference type="EMBL" id="ETK79027.1"/>
    </source>
</evidence>
<sequence length="38" mass="4523">MKISSWWSMMWKLWAQLRSRPYQPILTVAKAIPSSNMV</sequence>
<reference evidence="1" key="2">
    <citation type="submission" date="2013-11" db="EMBL/GenBank/DDBJ databases">
        <title>The Genome Sequence of Phytophthora parasitica CJ02B3.</title>
        <authorList>
            <consortium name="The Broad Institute Genomics Platform"/>
            <person name="Russ C."/>
            <person name="Tyler B."/>
            <person name="Panabieres F."/>
            <person name="Shan W."/>
            <person name="Tripathy S."/>
            <person name="Grunwald N."/>
            <person name="Machado M."/>
            <person name="Johnson C.S."/>
            <person name="Arredondo F."/>
            <person name="Hong C."/>
            <person name="Coffey M."/>
            <person name="Young S.K."/>
            <person name="Zeng Q."/>
            <person name="Gargeya S."/>
            <person name="Fitzgerald M."/>
            <person name="Abouelleil A."/>
            <person name="Alvarado L."/>
            <person name="Chapman S.B."/>
            <person name="Gainer-Dewar J."/>
            <person name="Goldberg J."/>
            <person name="Griggs A."/>
            <person name="Gujja S."/>
            <person name="Hansen M."/>
            <person name="Howarth C."/>
            <person name="Imamovic A."/>
            <person name="Ireland A."/>
            <person name="Larimer J."/>
            <person name="McCowan C."/>
            <person name="Murphy C."/>
            <person name="Pearson M."/>
            <person name="Poon T.W."/>
            <person name="Priest M."/>
            <person name="Roberts A."/>
            <person name="Saif S."/>
            <person name="Shea T."/>
            <person name="Sykes S."/>
            <person name="Wortman J."/>
            <person name="Nusbaum C."/>
            <person name="Birren B."/>
        </authorList>
    </citation>
    <scope>NUCLEOTIDE SEQUENCE [LARGE SCALE GENOMIC DNA]</scope>
    <source>
        <strain evidence="1">CJ02B3</strain>
    </source>
</reference>
<evidence type="ECO:0000313" key="3">
    <source>
        <dbReference type="EMBL" id="ETL94748.1"/>
    </source>
</evidence>
<organism evidence="1">
    <name type="scientific">Phytophthora nicotianae</name>
    <name type="common">Potato buckeye rot agent</name>
    <name type="synonym">Phytophthora parasitica</name>
    <dbReference type="NCBI Taxonomy" id="4792"/>
    <lineage>
        <taxon>Eukaryota</taxon>
        <taxon>Sar</taxon>
        <taxon>Stramenopiles</taxon>
        <taxon>Oomycota</taxon>
        <taxon>Peronosporomycetes</taxon>
        <taxon>Peronosporales</taxon>
        <taxon>Peronosporaceae</taxon>
        <taxon>Phytophthora</taxon>
    </lineage>
</organism>
<reference evidence="2" key="3">
    <citation type="submission" date="2013-11" db="EMBL/GenBank/DDBJ databases">
        <title>The Genome Sequence of Phytophthora parasitica CJ05E6.</title>
        <authorList>
            <consortium name="The Broad Institute Genomics Platform"/>
            <person name="Russ C."/>
            <person name="Tyler B."/>
            <person name="Panabieres F."/>
            <person name="Shan W."/>
            <person name="Tripathy S."/>
            <person name="Grunwald N."/>
            <person name="Machado M."/>
            <person name="Johnson C.S."/>
            <person name="Arredondo F."/>
            <person name="Hong C."/>
            <person name="Coffey M."/>
            <person name="Young S.K."/>
            <person name="Zeng Q."/>
            <person name="Gargeya S."/>
            <person name="Fitzgerald M."/>
            <person name="Abouelleil A."/>
            <person name="Alvarado L."/>
            <person name="Chapman S.B."/>
            <person name="Gainer-Dewar J."/>
            <person name="Goldberg J."/>
            <person name="Griggs A."/>
            <person name="Gujja S."/>
            <person name="Hansen M."/>
            <person name="Howarth C."/>
            <person name="Imamovic A."/>
            <person name="Ireland A."/>
            <person name="Larimer J."/>
            <person name="McCowan C."/>
            <person name="Murphy C."/>
            <person name="Pearson M."/>
            <person name="Poon T.W."/>
            <person name="Priest M."/>
            <person name="Roberts A."/>
            <person name="Saif S."/>
            <person name="Shea T."/>
            <person name="Sykes S."/>
            <person name="Wortman J."/>
            <person name="Nusbaum C."/>
            <person name="Birren B."/>
        </authorList>
    </citation>
    <scope>NUCLEOTIDE SEQUENCE [LARGE SCALE GENOMIC DNA]</scope>
    <source>
        <strain evidence="2">CJ05E6</strain>
    </source>
</reference>
<proteinExistence type="predicted"/>
<dbReference type="Proteomes" id="UP000054423">
    <property type="component" value="Unassembled WGS sequence"/>
</dbReference>
<dbReference type="Proteomes" id="UP000053236">
    <property type="component" value="Unassembled WGS sequence"/>
</dbReference>